<evidence type="ECO:0000256" key="1">
    <source>
        <dbReference type="SAM" id="MobiDB-lite"/>
    </source>
</evidence>
<dbReference type="Pfam" id="PF12214">
    <property type="entry name" value="TPX2_importin"/>
    <property type="match status" value="1"/>
</dbReference>
<dbReference type="GO" id="GO:0005880">
    <property type="term" value="C:nuclear microtubule"/>
    <property type="evidence" value="ECO:0007669"/>
    <property type="project" value="TreeGrafter"/>
</dbReference>
<sequence length="507" mass="57814">MEMETETETESDEDMEMETMVFEVTEIDLEYEFDASRWFDFTREELSLESCAAELWFETAQSYPPSPFAMKLLMREEVFSDEKTESLSKSDDGEVIVDVQESDRDITQQPDVNETGNGMKSGVFTFIQGGTLNKVPNQSLHKGPTFSNRIHSDKLKCRPKSSIRPIPRSSTLMKPTASVLAKQDNARLHMQVDEIKCPSSEIQSAKRQKLDGGLLRKVAEATQETNLVHKALKKDLDRNSLHARMKITVPQEPDFATSHRANRIRHKNDAKLDQDSTSVYRFKARPLNRKIFEGPSLPIRKNTTPKLPEFQEFRLKTSERAMQHSSAVSTPFYQGTSYRKESDKPNRTAFLDGVNREPRRPRAMDIPKDDDRKHLFKARPLNNKILSSGRDNGIFGKSKRETTAPLTQTQGFSFHSERRAQPDLPTDLFSKLSLSSELRPNNGSRLRFPQPEQVKGSKENRLNSFQAGNERTSKFTGKPMVQHGVVPETSRQWTSRSGKLEATVQLN</sequence>
<dbReference type="InterPro" id="IPR009675">
    <property type="entry name" value="TPX2_fam"/>
</dbReference>
<feature type="region of interest" description="Disordered" evidence="1">
    <location>
        <begin position="436"/>
        <end position="507"/>
    </location>
</feature>
<evidence type="ECO:0000313" key="4">
    <source>
        <dbReference type="Proteomes" id="UP000682877"/>
    </source>
</evidence>
<name>A0A8S2ANZ4_ARAAE</name>
<keyword evidence="4" id="KW-1185">Reference proteome</keyword>
<evidence type="ECO:0000259" key="2">
    <source>
        <dbReference type="Pfam" id="PF12214"/>
    </source>
</evidence>
<protein>
    <recommendedName>
        <fullName evidence="2">TPX2 central domain-containing protein</fullName>
    </recommendedName>
</protein>
<organism evidence="3 4">
    <name type="scientific">Arabidopsis arenosa</name>
    <name type="common">Sand rock-cress</name>
    <name type="synonym">Cardaminopsis arenosa</name>
    <dbReference type="NCBI Taxonomy" id="38785"/>
    <lineage>
        <taxon>Eukaryota</taxon>
        <taxon>Viridiplantae</taxon>
        <taxon>Streptophyta</taxon>
        <taxon>Embryophyta</taxon>
        <taxon>Tracheophyta</taxon>
        <taxon>Spermatophyta</taxon>
        <taxon>Magnoliopsida</taxon>
        <taxon>eudicotyledons</taxon>
        <taxon>Gunneridae</taxon>
        <taxon>Pentapetalae</taxon>
        <taxon>rosids</taxon>
        <taxon>malvids</taxon>
        <taxon>Brassicales</taxon>
        <taxon>Brassicaceae</taxon>
        <taxon>Camelineae</taxon>
        <taxon>Arabidopsis</taxon>
    </lineage>
</organism>
<dbReference type="GO" id="GO:0005819">
    <property type="term" value="C:spindle"/>
    <property type="evidence" value="ECO:0007669"/>
    <property type="project" value="InterPro"/>
</dbReference>
<reference evidence="3" key="1">
    <citation type="submission" date="2021-01" db="EMBL/GenBank/DDBJ databases">
        <authorList>
            <person name="Bezrukov I."/>
        </authorList>
    </citation>
    <scope>NUCLEOTIDE SEQUENCE</scope>
</reference>
<accession>A0A8S2ANZ4</accession>
<dbReference type="GO" id="GO:0008017">
    <property type="term" value="F:microtubule binding"/>
    <property type="evidence" value="ECO:0007669"/>
    <property type="project" value="TreeGrafter"/>
</dbReference>
<dbReference type="GO" id="GO:0060236">
    <property type="term" value="P:regulation of mitotic spindle organization"/>
    <property type="evidence" value="ECO:0007669"/>
    <property type="project" value="InterPro"/>
</dbReference>
<gene>
    <name evidence="3" type="ORF">AARE701A_LOCUS16750</name>
</gene>
<dbReference type="PANTHER" id="PTHR14326:SF15">
    <property type="entry name" value="OS06G0130200 PROTEIN"/>
    <property type="match status" value="1"/>
</dbReference>
<dbReference type="AlphaFoldDB" id="A0A8S2ANZ4"/>
<feature type="domain" description="TPX2 central" evidence="2">
    <location>
        <begin position="245"/>
        <end position="406"/>
    </location>
</feature>
<dbReference type="PANTHER" id="PTHR14326">
    <property type="entry name" value="TARGETING PROTEIN FOR XKLP2"/>
    <property type="match status" value="1"/>
</dbReference>
<dbReference type="GO" id="GO:0030295">
    <property type="term" value="F:protein kinase activator activity"/>
    <property type="evidence" value="ECO:0007669"/>
    <property type="project" value="TreeGrafter"/>
</dbReference>
<dbReference type="GO" id="GO:0090307">
    <property type="term" value="P:mitotic spindle assembly"/>
    <property type="evidence" value="ECO:0007669"/>
    <property type="project" value="TreeGrafter"/>
</dbReference>
<dbReference type="InterPro" id="IPR027330">
    <property type="entry name" value="TPX2_central_dom"/>
</dbReference>
<dbReference type="Proteomes" id="UP000682877">
    <property type="component" value="Chromosome 6"/>
</dbReference>
<dbReference type="EMBL" id="LR999456">
    <property type="protein sequence ID" value="CAE6134149.1"/>
    <property type="molecule type" value="Genomic_DNA"/>
</dbReference>
<proteinExistence type="predicted"/>
<evidence type="ECO:0000313" key="3">
    <source>
        <dbReference type="EMBL" id="CAE6134149.1"/>
    </source>
</evidence>